<reference evidence="7 8" key="1">
    <citation type="submission" date="2016-03" db="EMBL/GenBank/DDBJ databases">
        <title>Complete genome sequence of a soil Actinobacterium, Nocardioides dokdonensis FR1436.</title>
        <authorList>
            <person name="Kwon S.-K."/>
            <person name="Kim K."/>
            <person name="Kim J.F."/>
        </authorList>
    </citation>
    <scope>NUCLEOTIDE SEQUENCE [LARGE SCALE GENOMIC DNA]</scope>
    <source>
        <strain evidence="7 8">FR1436</strain>
    </source>
</reference>
<dbReference type="InterPro" id="IPR050446">
    <property type="entry name" value="FAD-oxidoreductase/Apoptosis"/>
</dbReference>
<dbReference type="AlphaFoldDB" id="A0A1A9GJG9"/>
<dbReference type="InterPro" id="IPR016156">
    <property type="entry name" value="FAD/NAD-linked_Rdtase_dimer_sf"/>
</dbReference>
<evidence type="ECO:0000259" key="5">
    <source>
        <dbReference type="Pfam" id="PF07992"/>
    </source>
</evidence>
<evidence type="ECO:0000313" key="8">
    <source>
        <dbReference type="Proteomes" id="UP000077868"/>
    </source>
</evidence>
<protein>
    <submittedName>
        <fullName evidence="7">Rhodocoxin reductase</fullName>
        <ecNumber evidence="7">1.18.1.-</ecNumber>
    </submittedName>
</protein>
<dbReference type="PRINTS" id="PR00411">
    <property type="entry name" value="PNDRDTASEI"/>
</dbReference>
<dbReference type="Proteomes" id="UP000077868">
    <property type="component" value="Chromosome"/>
</dbReference>
<dbReference type="EC" id="1.18.1.-" evidence="7"/>
<dbReference type="EMBL" id="CP015079">
    <property type="protein sequence ID" value="ANH37615.1"/>
    <property type="molecule type" value="Genomic_DNA"/>
</dbReference>
<dbReference type="Gene3D" id="3.30.390.30">
    <property type="match status" value="1"/>
</dbReference>
<feature type="domain" description="FAD/NAD(P)-binding" evidence="5">
    <location>
        <begin position="4"/>
        <end position="303"/>
    </location>
</feature>
<sequence length="407" mass="43178">MNGHVLVVGASHAGVQLAARLRERGHRGPVTLVGDETPLPYHRPPLSKAYLAGSVTPDSMSLRPETFYATKEISLLRGTRVEEIDLEAGTARTSTGDHLTFDHLALTTGAAARRLEVPGAELRGVAHLRDMRDATGLRDTLGSVRRAVVVGGGFIGLEAAAVLRQRGVEVTVVEFADRLMARSVSREMSDFFADLHRDQGSRVLLETGVVALEGTDDGCVGAVALDDGTALPADLVVVGIGVVPRTGLADQLGLQVDGGVLVDRRARTSDPRVVAAGDVTLLPHPLEPGTLLRLESVQNATDQSDIAAATLCGQDVSYDAVPWFWSDQFDLKLQMAGAATRYDDVVVRGSAREGGFTVLCYRDDRLVAGECVNAGSDFVAVRRALAAGTSFPRDLAADISVKLKTLL</sequence>
<dbReference type="OrthoDB" id="3568330at2"/>
<evidence type="ECO:0000259" key="6">
    <source>
        <dbReference type="Pfam" id="PF14759"/>
    </source>
</evidence>
<evidence type="ECO:0000256" key="2">
    <source>
        <dbReference type="ARBA" id="ARBA00022630"/>
    </source>
</evidence>
<dbReference type="GO" id="GO:0016651">
    <property type="term" value="F:oxidoreductase activity, acting on NAD(P)H"/>
    <property type="evidence" value="ECO:0007669"/>
    <property type="project" value="TreeGrafter"/>
</dbReference>
<keyword evidence="8" id="KW-1185">Reference proteome</keyword>
<dbReference type="KEGG" id="ndk:I601_1173"/>
<name>A0A1A9GJG9_9ACTN</name>
<evidence type="ECO:0000256" key="4">
    <source>
        <dbReference type="ARBA" id="ARBA00023002"/>
    </source>
</evidence>
<evidence type="ECO:0000256" key="1">
    <source>
        <dbReference type="ARBA" id="ARBA00001974"/>
    </source>
</evidence>
<dbReference type="InterPro" id="IPR028202">
    <property type="entry name" value="Reductase_C"/>
</dbReference>
<feature type="domain" description="Reductase C-terminal" evidence="6">
    <location>
        <begin position="323"/>
        <end position="407"/>
    </location>
</feature>
<gene>
    <name evidence="7" type="primary">thcD</name>
    <name evidence="7" type="ORF">I601_1173</name>
</gene>
<dbReference type="Pfam" id="PF07992">
    <property type="entry name" value="Pyr_redox_2"/>
    <property type="match status" value="1"/>
</dbReference>
<dbReference type="Gene3D" id="3.50.50.60">
    <property type="entry name" value="FAD/NAD(P)-binding domain"/>
    <property type="match status" value="2"/>
</dbReference>
<dbReference type="GO" id="GO:0005737">
    <property type="term" value="C:cytoplasm"/>
    <property type="evidence" value="ECO:0007669"/>
    <property type="project" value="TreeGrafter"/>
</dbReference>
<dbReference type="PATRIC" id="fig|1300347.3.peg.1174"/>
<dbReference type="PRINTS" id="PR00368">
    <property type="entry name" value="FADPNR"/>
</dbReference>
<dbReference type="SUPFAM" id="SSF51905">
    <property type="entry name" value="FAD/NAD(P)-binding domain"/>
    <property type="match status" value="2"/>
</dbReference>
<keyword evidence="3" id="KW-0274">FAD</keyword>
<organism evidence="7 8">
    <name type="scientific">Nocardioides dokdonensis FR1436</name>
    <dbReference type="NCBI Taxonomy" id="1300347"/>
    <lineage>
        <taxon>Bacteria</taxon>
        <taxon>Bacillati</taxon>
        <taxon>Actinomycetota</taxon>
        <taxon>Actinomycetes</taxon>
        <taxon>Propionibacteriales</taxon>
        <taxon>Nocardioidaceae</taxon>
        <taxon>Nocardioides</taxon>
    </lineage>
</organism>
<dbReference type="SUPFAM" id="SSF55424">
    <property type="entry name" value="FAD/NAD-linked reductases, dimerisation (C-terminal) domain"/>
    <property type="match status" value="1"/>
</dbReference>
<dbReference type="InterPro" id="IPR036188">
    <property type="entry name" value="FAD/NAD-bd_sf"/>
</dbReference>
<evidence type="ECO:0000313" key="7">
    <source>
        <dbReference type="EMBL" id="ANH37615.1"/>
    </source>
</evidence>
<dbReference type="RefSeq" id="WP_068107333.1">
    <property type="nucleotide sequence ID" value="NZ_CP015079.1"/>
</dbReference>
<dbReference type="STRING" id="1300347.I601_1173"/>
<dbReference type="InterPro" id="IPR023753">
    <property type="entry name" value="FAD/NAD-binding_dom"/>
</dbReference>
<proteinExistence type="predicted"/>
<accession>A0A1A9GJG9</accession>
<comment type="cofactor">
    <cofactor evidence="1">
        <name>FAD</name>
        <dbReference type="ChEBI" id="CHEBI:57692"/>
    </cofactor>
</comment>
<keyword evidence="2" id="KW-0285">Flavoprotein</keyword>
<dbReference type="PANTHER" id="PTHR43557:SF2">
    <property type="entry name" value="RIESKE DOMAIN-CONTAINING PROTEIN-RELATED"/>
    <property type="match status" value="1"/>
</dbReference>
<evidence type="ECO:0000256" key="3">
    <source>
        <dbReference type="ARBA" id="ARBA00022827"/>
    </source>
</evidence>
<dbReference type="Pfam" id="PF14759">
    <property type="entry name" value="Reductase_C"/>
    <property type="match status" value="1"/>
</dbReference>
<dbReference type="PANTHER" id="PTHR43557">
    <property type="entry name" value="APOPTOSIS-INDUCING FACTOR 1"/>
    <property type="match status" value="1"/>
</dbReference>
<keyword evidence="4 7" id="KW-0560">Oxidoreductase</keyword>